<evidence type="ECO:0000313" key="3">
    <source>
        <dbReference type="Proteomes" id="UP000199706"/>
    </source>
</evidence>
<evidence type="ECO:0000313" key="2">
    <source>
        <dbReference type="EMBL" id="SDH27738.1"/>
    </source>
</evidence>
<accession>A0A1G8B3J4</accession>
<sequence length="77" mass="8265">MSILASSHSYDERQGHDSTWSEKQVQRTCGGFDAGLISEYPQAANCPTNGLNLLSSIASGRDATGYRRVSQELAEGS</sequence>
<dbReference type="Proteomes" id="UP000199706">
    <property type="component" value="Unassembled WGS sequence"/>
</dbReference>
<feature type="region of interest" description="Disordered" evidence="1">
    <location>
        <begin position="1"/>
        <end position="23"/>
    </location>
</feature>
<dbReference type="EMBL" id="FNCJ01000008">
    <property type="protein sequence ID" value="SDH27738.1"/>
    <property type="molecule type" value="Genomic_DNA"/>
</dbReference>
<dbReference type="AlphaFoldDB" id="A0A1G8B3J4"/>
<reference evidence="2 3" key="1">
    <citation type="submission" date="2016-10" db="EMBL/GenBank/DDBJ databases">
        <authorList>
            <person name="de Groot N.N."/>
        </authorList>
    </citation>
    <scope>NUCLEOTIDE SEQUENCE [LARGE SCALE GENOMIC DNA]</scope>
    <source>
        <strain evidence="2 3">LMG 2247</strain>
    </source>
</reference>
<organism evidence="2 3">
    <name type="scientific">Paraburkholderia phenazinium</name>
    <dbReference type="NCBI Taxonomy" id="60549"/>
    <lineage>
        <taxon>Bacteria</taxon>
        <taxon>Pseudomonadati</taxon>
        <taxon>Pseudomonadota</taxon>
        <taxon>Betaproteobacteria</taxon>
        <taxon>Burkholderiales</taxon>
        <taxon>Burkholderiaceae</taxon>
        <taxon>Paraburkholderia</taxon>
    </lineage>
</organism>
<proteinExistence type="predicted"/>
<evidence type="ECO:0000256" key="1">
    <source>
        <dbReference type="SAM" id="MobiDB-lite"/>
    </source>
</evidence>
<name>A0A1G8B3J4_9BURK</name>
<feature type="compositionally biased region" description="Basic and acidic residues" evidence="1">
    <location>
        <begin position="9"/>
        <end position="20"/>
    </location>
</feature>
<gene>
    <name evidence="2" type="ORF">SAMN05216466_108214</name>
</gene>
<protein>
    <submittedName>
        <fullName evidence="2">Uncharacterized protein</fullName>
    </submittedName>
</protein>